<evidence type="ECO:0000313" key="1">
    <source>
        <dbReference type="EMBL" id="GBP75105.1"/>
    </source>
</evidence>
<reference evidence="1 2" key="1">
    <citation type="journal article" date="2019" name="Commun. Biol.">
        <title>The bagworm genome reveals a unique fibroin gene that provides high tensile strength.</title>
        <authorList>
            <person name="Kono N."/>
            <person name="Nakamura H."/>
            <person name="Ohtoshi R."/>
            <person name="Tomita M."/>
            <person name="Numata K."/>
            <person name="Arakawa K."/>
        </authorList>
    </citation>
    <scope>NUCLEOTIDE SEQUENCE [LARGE SCALE GENOMIC DNA]</scope>
</reference>
<dbReference type="AlphaFoldDB" id="A0A4C1YL95"/>
<gene>
    <name evidence="1" type="ORF">EVAR_89807_1</name>
</gene>
<comment type="caution">
    <text evidence="1">The sequence shown here is derived from an EMBL/GenBank/DDBJ whole genome shotgun (WGS) entry which is preliminary data.</text>
</comment>
<sequence>MKSAGEWSKRIPKCFHLRLRLQSVVDRKEHRQSRSQIGAPKAIVKTPFDSTTRVRAAPDGRASLGRYVRSAPRYREPLFPPAPGARFEIQRLIPEFIKAGGGSAGGEGTHIAGRVECSKT</sequence>
<keyword evidence="2" id="KW-1185">Reference proteome</keyword>
<dbReference type="Proteomes" id="UP000299102">
    <property type="component" value="Unassembled WGS sequence"/>
</dbReference>
<organism evidence="1 2">
    <name type="scientific">Eumeta variegata</name>
    <name type="common">Bagworm moth</name>
    <name type="synonym">Eumeta japonica</name>
    <dbReference type="NCBI Taxonomy" id="151549"/>
    <lineage>
        <taxon>Eukaryota</taxon>
        <taxon>Metazoa</taxon>
        <taxon>Ecdysozoa</taxon>
        <taxon>Arthropoda</taxon>
        <taxon>Hexapoda</taxon>
        <taxon>Insecta</taxon>
        <taxon>Pterygota</taxon>
        <taxon>Neoptera</taxon>
        <taxon>Endopterygota</taxon>
        <taxon>Lepidoptera</taxon>
        <taxon>Glossata</taxon>
        <taxon>Ditrysia</taxon>
        <taxon>Tineoidea</taxon>
        <taxon>Psychidae</taxon>
        <taxon>Oiketicinae</taxon>
        <taxon>Eumeta</taxon>
    </lineage>
</organism>
<dbReference type="EMBL" id="BGZK01001236">
    <property type="protein sequence ID" value="GBP75105.1"/>
    <property type="molecule type" value="Genomic_DNA"/>
</dbReference>
<protein>
    <submittedName>
        <fullName evidence="1">Uncharacterized protein</fullName>
    </submittedName>
</protein>
<proteinExistence type="predicted"/>
<evidence type="ECO:0000313" key="2">
    <source>
        <dbReference type="Proteomes" id="UP000299102"/>
    </source>
</evidence>
<name>A0A4C1YL95_EUMVA</name>
<accession>A0A4C1YL95</accession>